<sequence length="270" mass="28963">MAFARSDARGAIVAPLSPGAFRLAAYDFAAPRLYVDAPLVLGQRHALDRAQANYLLNVLRLGPGADVLVFNGRDGEWRTQIQPEGRKSASLLVLEQTRPQTPPPDLAWLFAPLKHARLDYMAQKAVEMGAGSLRPVLTRRTQSGRVNLDRMRANVVEAAEQCGIIALPAVHEEAKLDAALDALEPERVLVFCDEDAPVADPLAALAAAPQGPLAVLIGPEGGFDPAERETLLARDRIVRLSLGPRILRADTAAVAALALVQAARGDWGRS</sequence>
<evidence type="ECO:0000256" key="9">
    <source>
        <dbReference type="ARBA" id="ARBA00022691"/>
    </source>
</evidence>
<organism evidence="15 16">
    <name type="scientific">Salinarimonas ramus</name>
    <dbReference type="NCBI Taxonomy" id="690164"/>
    <lineage>
        <taxon>Bacteria</taxon>
        <taxon>Pseudomonadati</taxon>
        <taxon>Pseudomonadota</taxon>
        <taxon>Alphaproteobacteria</taxon>
        <taxon>Hyphomicrobiales</taxon>
        <taxon>Salinarimonadaceae</taxon>
        <taxon>Salinarimonas</taxon>
    </lineage>
</organism>
<dbReference type="PANTHER" id="PTHR30027:SF3">
    <property type="entry name" value="16S RRNA (URACIL(1498)-N(3))-METHYLTRANSFERASE"/>
    <property type="match status" value="1"/>
</dbReference>
<comment type="similarity">
    <text evidence="2 12">Belongs to the RNA methyltransferase RsmE family.</text>
</comment>
<dbReference type="InterPro" id="IPR029026">
    <property type="entry name" value="tRNA_m1G_MTases_N"/>
</dbReference>
<keyword evidence="8 12" id="KW-0808">Transferase</keyword>
<dbReference type="PANTHER" id="PTHR30027">
    <property type="entry name" value="RIBOSOMAL RNA SMALL SUBUNIT METHYLTRANSFERASE E"/>
    <property type="match status" value="1"/>
</dbReference>
<dbReference type="Gene3D" id="3.40.1280.10">
    <property type="match status" value="1"/>
</dbReference>
<dbReference type="NCBIfam" id="NF008696">
    <property type="entry name" value="PRK11713.3-5"/>
    <property type="match status" value="1"/>
</dbReference>
<evidence type="ECO:0000256" key="6">
    <source>
        <dbReference type="ARBA" id="ARBA00022552"/>
    </source>
</evidence>
<evidence type="ECO:0000313" key="16">
    <source>
        <dbReference type="Proteomes" id="UP000600449"/>
    </source>
</evidence>
<evidence type="ECO:0000256" key="12">
    <source>
        <dbReference type="PIRNR" id="PIRNR015601"/>
    </source>
</evidence>
<evidence type="ECO:0000256" key="10">
    <source>
        <dbReference type="ARBA" id="ARBA00025699"/>
    </source>
</evidence>
<dbReference type="Pfam" id="PF04452">
    <property type="entry name" value="Methyltrans_RNA"/>
    <property type="match status" value="1"/>
</dbReference>
<evidence type="ECO:0000256" key="8">
    <source>
        <dbReference type="ARBA" id="ARBA00022679"/>
    </source>
</evidence>
<protein>
    <recommendedName>
        <fullName evidence="4 12">Ribosomal RNA small subunit methyltransferase E</fullName>
        <ecNumber evidence="3 12">2.1.1.193</ecNumber>
    </recommendedName>
</protein>
<gene>
    <name evidence="15" type="ORF">GCM10011322_14830</name>
</gene>
<evidence type="ECO:0000256" key="11">
    <source>
        <dbReference type="ARBA" id="ARBA00047944"/>
    </source>
</evidence>
<evidence type="ECO:0000256" key="1">
    <source>
        <dbReference type="ARBA" id="ARBA00004496"/>
    </source>
</evidence>
<evidence type="ECO:0000256" key="7">
    <source>
        <dbReference type="ARBA" id="ARBA00022603"/>
    </source>
</evidence>
<dbReference type="NCBIfam" id="TIGR00046">
    <property type="entry name" value="RsmE family RNA methyltransferase"/>
    <property type="match status" value="1"/>
</dbReference>
<dbReference type="Gene3D" id="2.40.240.20">
    <property type="entry name" value="Hypothetical PUA domain-like, domain 1"/>
    <property type="match status" value="1"/>
</dbReference>
<keyword evidence="16" id="KW-1185">Reference proteome</keyword>
<dbReference type="InterPro" id="IPR006700">
    <property type="entry name" value="RsmE"/>
</dbReference>
<reference evidence="15 16" key="1">
    <citation type="journal article" date="2014" name="Int. J. Syst. Evol. Microbiol.">
        <title>Complete genome sequence of Corynebacterium casei LMG S-19264T (=DSM 44701T), isolated from a smear-ripened cheese.</title>
        <authorList>
            <consortium name="US DOE Joint Genome Institute (JGI-PGF)"/>
            <person name="Walter F."/>
            <person name="Albersmeier A."/>
            <person name="Kalinowski J."/>
            <person name="Ruckert C."/>
        </authorList>
    </citation>
    <scope>NUCLEOTIDE SEQUENCE [LARGE SCALE GENOMIC DNA]</scope>
    <source>
        <strain evidence="15 16">CGMCC 1.9161</strain>
    </source>
</reference>
<evidence type="ECO:0000259" key="13">
    <source>
        <dbReference type="Pfam" id="PF04452"/>
    </source>
</evidence>
<evidence type="ECO:0000313" key="15">
    <source>
        <dbReference type="EMBL" id="GGK29467.1"/>
    </source>
</evidence>
<dbReference type="InterPro" id="IPR029028">
    <property type="entry name" value="Alpha/beta_knot_MTases"/>
</dbReference>
<dbReference type="InterPro" id="IPR015947">
    <property type="entry name" value="PUA-like_sf"/>
</dbReference>
<dbReference type="PIRSF" id="PIRSF015601">
    <property type="entry name" value="MTase_slr0722"/>
    <property type="match status" value="1"/>
</dbReference>
<dbReference type="CDD" id="cd18084">
    <property type="entry name" value="RsmE-like"/>
    <property type="match status" value="1"/>
</dbReference>
<feature type="domain" description="Ribosomal RNA small subunit methyltransferase E PUA-like" evidence="14">
    <location>
        <begin position="47"/>
        <end position="93"/>
    </location>
</feature>
<evidence type="ECO:0000259" key="14">
    <source>
        <dbReference type="Pfam" id="PF20260"/>
    </source>
</evidence>
<comment type="function">
    <text evidence="10 12">Specifically methylates the N3 position of the uracil ring of uridine 1498 (m3U1498) in 16S rRNA. Acts on the fully assembled 30S ribosomal subunit.</text>
</comment>
<comment type="catalytic activity">
    <reaction evidence="11 12">
        <text>uridine(1498) in 16S rRNA + S-adenosyl-L-methionine = N(3)-methyluridine(1498) in 16S rRNA + S-adenosyl-L-homocysteine + H(+)</text>
        <dbReference type="Rhea" id="RHEA:42920"/>
        <dbReference type="Rhea" id="RHEA-COMP:10283"/>
        <dbReference type="Rhea" id="RHEA-COMP:10284"/>
        <dbReference type="ChEBI" id="CHEBI:15378"/>
        <dbReference type="ChEBI" id="CHEBI:57856"/>
        <dbReference type="ChEBI" id="CHEBI:59789"/>
        <dbReference type="ChEBI" id="CHEBI:65315"/>
        <dbReference type="ChEBI" id="CHEBI:74502"/>
        <dbReference type="EC" id="2.1.1.193"/>
    </reaction>
</comment>
<evidence type="ECO:0000256" key="3">
    <source>
        <dbReference type="ARBA" id="ARBA00012328"/>
    </source>
</evidence>
<accession>A0A917Q5W5</accession>
<name>A0A917Q5W5_9HYPH</name>
<dbReference type="GO" id="GO:0070475">
    <property type="term" value="P:rRNA base methylation"/>
    <property type="evidence" value="ECO:0007669"/>
    <property type="project" value="TreeGrafter"/>
</dbReference>
<dbReference type="SUPFAM" id="SSF88697">
    <property type="entry name" value="PUA domain-like"/>
    <property type="match status" value="1"/>
</dbReference>
<keyword evidence="9 12" id="KW-0949">S-adenosyl-L-methionine</keyword>
<keyword evidence="6 12" id="KW-0698">rRNA processing</keyword>
<dbReference type="InterPro" id="IPR046887">
    <property type="entry name" value="RsmE_PUA-like"/>
</dbReference>
<keyword evidence="5 12" id="KW-0963">Cytoplasm</keyword>
<comment type="subcellular location">
    <subcellularLocation>
        <location evidence="1 12">Cytoplasm</location>
    </subcellularLocation>
</comment>
<dbReference type="SUPFAM" id="SSF75217">
    <property type="entry name" value="alpha/beta knot"/>
    <property type="match status" value="1"/>
</dbReference>
<dbReference type="GO" id="GO:0005737">
    <property type="term" value="C:cytoplasm"/>
    <property type="evidence" value="ECO:0007669"/>
    <property type="project" value="UniProtKB-SubCell"/>
</dbReference>
<dbReference type="Pfam" id="PF20260">
    <property type="entry name" value="PUA_4"/>
    <property type="match status" value="1"/>
</dbReference>
<evidence type="ECO:0000256" key="2">
    <source>
        <dbReference type="ARBA" id="ARBA00005528"/>
    </source>
</evidence>
<proteinExistence type="inferred from homology"/>
<feature type="domain" description="Ribosomal RNA small subunit methyltransferase E methyltransferase" evidence="13">
    <location>
        <begin position="105"/>
        <end position="261"/>
    </location>
</feature>
<dbReference type="AlphaFoldDB" id="A0A917Q5W5"/>
<dbReference type="EC" id="2.1.1.193" evidence="3 12"/>
<evidence type="ECO:0000256" key="5">
    <source>
        <dbReference type="ARBA" id="ARBA00022490"/>
    </source>
</evidence>
<keyword evidence="7 12" id="KW-0489">Methyltransferase</keyword>
<evidence type="ECO:0000256" key="4">
    <source>
        <dbReference type="ARBA" id="ARBA00013673"/>
    </source>
</evidence>
<dbReference type="EMBL" id="BMMF01000004">
    <property type="protein sequence ID" value="GGK29467.1"/>
    <property type="molecule type" value="Genomic_DNA"/>
</dbReference>
<dbReference type="Proteomes" id="UP000600449">
    <property type="component" value="Unassembled WGS sequence"/>
</dbReference>
<dbReference type="GO" id="GO:0070042">
    <property type="term" value="F:rRNA (uridine-N3-)-methyltransferase activity"/>
    <property type="evidence" value="ECO:0007669"/>
    <property type="project" value="TreeGrafter"/>
</dbReference>
<dbReference type="InterPro" id="IPR046886">
    <property type="entry name" value="RsmE_MTase_dom"/>
</dbReference>
<comment type="caution">
    <text evidence="15">The sequence shown here is derived from an EMBL/GenBank/DDBJ whole genome shotgun (WGS) entry which is preliminary data.</text>
</comment>